<dbReference type="Proteomes" id="UP000001396">
    <property type="component" value="Unassembled WGS sequence"/>
</dbReference>
<dbReference type="AlphaFoldDB" id="D3BCV3"/>
<proteinExistence type="predicted"/>
<accession>D3BCV3</accession>
<gene>
    <name evidence="1" type="ORF">PPL_06331</name>
</gene>
<keyword evidence="2" id="KW-1185">Reference proteome</keyword>
<dbReference type="InParanoid" id="D3BCV3"/>
<dbReference type="RefSeq" id="XP_020432865.1">
    <property type="nucleotide sequence ID" value="XM_020577191.1"/>
</dbReference>
<name>D3BCV3_HETP5</name>
<dbReference type="GeneID" id="31361814"/>
<dbReference type="EMBL" id="ADBJ01000028">
    <property type="protein sequence ID" value="EFA80745.1"/>
    <property type="molecule type" value="Genomic_DNA"/>
</dbReference>
<comment type="caution">
    <text evidence="1">The sequence shown here is derived from an EMBL/GenBank/DDBJ whole genome shotgun (WGS) entry which is preliminary data.</text>
</comment>
<protein>
    <submittedName>
        <fullName evidence="1">Uncharacterized protein</fullName>
    </submittedName>
</protein>
<evidence type="ECO:0000313" key="1">
    <source>
        <dbReference type="EMBL" id="EFA80745.1"/>
    </source>
</evidence>
<evidence type="ECO:0000313" key="2">
    <source>
        <dbReference type="Proteomes" id="UP000001396"/>
    </source>
</evidence>
<reference evidence="1 2" key="1">
    <citation type="journal article" date="2011" name="Genome Res.">
        <title>Phylogeny-wide analysis of social amoeba genomes highlights ancient origins for complex intercellular communication.</title>
        <authorList>
            <person name="Heidel A.J."/>
            <person name="Lawal H.M."/>
            <person name="Felder M."/>
            <person name="Schilde C."/>
            <person name="Helps N.R."/>
            <person name="Tunggal B."/>
            <person name="Rivero F."/>
            <person name="John U."/>
            <person name="Schleicher M."/>
            <person name="Eichinger L."/>
            <person name="Platzer M."/>
            <person name="Noegel A.A."/>
            <person name="Schaap P."/>
            <person name="Gloeckner G."/>
        </authorList>
    </citation>
    <scope>NUCLEOTIDE SEQUENCE [LARGE SCALE GENOMIC DNA]</scope>
    <source>
        <strain evidence="2">ATCC 26659 / Pp 5 / PN500</strain>
    </source>
</reference>
<organism evidence="1 2">
    <name type="scientific">Heterostelium pallidum (strain ATCC 26659 / Pp 5 / PN500)</name>
    <name type="common">Cellular slime mold</name>
    <name type="synonym">Polysphondylium pallidum</name>
    <dbReference type="NCBI Taxonomy" id="670386"/>
    <lineage>
        <taxon>Eukaryota</taxon>
        <taxon>Amoebozoa</taxon>
        <taxon>Evosea</taxon>
        <taxon>Eumycetozoa</taxon>
        <taxon>Dictyostelia</taxon>
        <taxon>Acytosteliales</taxon>
        <taxon>Acytosteliaceae</taxon>
        <taxon>Heterostelium</taxon>
    </lineage>
</organism>
<sequence>MSSIQLTTAICKAVVDLGAIGRNTGAIPQKIFFFDKIRFRYFENDIYDLYYTYMDYSGQLCNYTGTITINTFPKVDITQPLCLFTNATINPIAGMANGDTFTMQLVGSGDSKLQFPQPGKPSAFMLQINPQNAASYNFLIPTISSNISYTISTYPTCTTSGSVTLNYNGILSNIQVNGVPLIFDYTRVMHWKWRCVRTNSTYPQSTNGKWTNLTNGQYRLKAVYIAGPTCSSSVDIGIGNNTPEVTFSTVNQCSAGLNGTATFSTLLNTKKADNVIYYVDGISSNSATVSLPIGNHSVKSFVNETGLYRQFSRQQQVFSIASNRIDHKVTLNGCQSAKLQGQLKFKLYNVTMDGVETLVGSATGNTANITNLPKGTYRFTIAEYSGCLISSTSPIVQSTNHHHHPHHQSFS</sequence>